<organism evidence="1 2">
    <name type="scientific">Engystomops pustulosus</name>
    <name type="common">Tungara frog</name>
    <name type="synonym">Physalaemus pustulosus</name>
    <dbReference type="NCBI Taxonomy" id="76066"/>
    <lineage>
        <taxon>Eukaryota</taxon>
        <taxon>Metazoa</taxon>
        <taxon>Chordata</taxon>
        <taxon>Craniata</taxon>
        <taxon>Vertebrata</taxon>
        <taxon>Euteleostomi</taxon>
        <taxon>Amphibia</taxon>
        <taxon>Batrachia</taxon>
        <taxon>Anura</taxon>
        <taxon>Neobatrachia</taxon>
        <taxon>Hyloidea</taxon>
        <taxon>Leptodactylidae</taxon>
        <taxon>Leiuperinae</taxon>
        <taxon>Engystomops</taxon>
    </lineage>
</organism>
<dbReference type="EMBL" id="WNYA01000001">
    <property type="protein sequence ID" value="KAG8598889.1"/>
    <property type="molecule type" value="Genomic_DNA"/>
</dbReference>
<dbReference type="AlphaFoldDB" id="A0AAV7DPK7"/>
<comment type="caution">
    <text evidence="1">The sequence shown here is derived from an EMBL/GenBank/DDBJ whole genome shotgun (WGS) entry which is preliminary data.</text>
</comment>
<name>A0AAV7DPK7_ENGPU</name>
<protein>
    <submittedName>
        <fullName evidence="1">Uncharacterized protein</fullName>
    </submittedName>
</protein>
<dbReference type="Proteomes" id="UP000824782">
    <property type="component" value="Unassembled WGS sequence"/>
</dbReference>
<proteinExistence type="predicted"/>
<evidence type="ECO:0000313" key="2">
    <source>
        <dbReference type="Proteomes" id="UP000824782"/>
    </source>
</evidence>
<keyword evidence="2" id="KW-1185">Reference proteome</keyword>
<reference evidence="1" key="1">
    <citation type="thesis" date="2020" institute="ProQuest LLC" country="789 East Eisenhower Parkway, Ann Arbor, MI, USA">
        <title>Comparative Genomics and Chromosome Evolution.</title>
        <authorList>
            <person name="Mudd A.B."/>
        </authorList>
    </citation>
    <scope>NUCLEOTIDE SEQUENCE</scope>
    <source>
        <strain evidence="1">237g6f4</strain>
        <tissue evidence="1">Blood</tissue>
    </source>
</reference>
<sequence>MSPSSRKLLRMRYCHLFPPDNSGLYCAASCFSAEEVQESPGAGWCHRISGTAEWEKPCIIRRRQTAGPPCRTLFDVCSYNSALFTKMGQNYTSSP</sequence>
<gene>
    <name evidence="1" type="ORF">GDO81_002784</name>
</gene>
<evidence type="ECO:0000313" key="1">
    <source>
        <dbReference type="EMBL" id="KAG8598889.1"/>
    </source>
</evidence>
<accession>A0AAV7DPK7</accession>